<evidence type="ECO:0000313" key="8">
    <source>
        <dbReference type="EMBL" id="ASE33844.1"/>
    </source>
</evidence>
<sequence>MTEKVNNVSDLILLDDIQKNINIIFYKIEEKFDIEKEEFLTLIMLWNNGSMSLKELDGYIDIKPYKRTRLYNNLVKKGWIKKVRPENDERTVIVEVNKDFEDKKDAIIDFACEEIKNRKEHFEKQFESIVNTCNI</sequence>
<evidence type="ECO:0000256" key="1">
    <source>
        <dbReference type="ARBA" id="ARBA00022491"/>
    </source>
</evidence>
<keyword evidence="4" id="KW-0238">DNA-binding</keyword>
<accession>A0AAJ4VHJ5</accession>
<proteinExistence type="predicted"/>
<gene>
    <name evidence="10" type="ORF">CD117_10620</name>
    <name evidence="8" type="ORF">CEP64_04440</name>
    <name evidence="9" type="ORF">OWO77_11725</name>
</gene>
<reference evidence="9" key="5">
    <citation type="journal article" date="2023" name="Vet. Microbiol.">
        <title>Emergence of livestock-associated Mammaliicoccus sciuri ST71 co-harbouring mecA and mecC genes in Brazil.</title>
        <authorList>
            <person name="de Moura G.S."/>
            <person name="de Carvalho E."/>
            <person name="Ramos Sanchez E.M."/>
            <person name="Sellera F.P."/>
            <person name="Marques M.F.S."/>
            <person name="Heinemann M.B."/>
            <person name="De Vliegher S."/>
            <person name="Souza F.N."/>
            <person name="Mota R.A."/>
        </authorList>
    </citation>
    <scope>NUCLEOTIDE SEQUENCE</scope>
    <source>
        <strain evidence="9">BR656</strain>
    </source>
</reference>
<dbReference type="Proteomes" id="UP000274792">
    <property type="component" value="Unassembled WGS sequence"/>
</dbReference>
<evidence type="ECO:0000256" key="5">
    <source>
        <dbReference type="ARBA" id="ARBA00023159"/>
    </source>
</evidence>
<keyword evidence="5" id="KW-0010">Activator</keyword>
<dbReference type="GO" id="GO:0003700">
    <property type="term" value="F:DNA-binding transcription factor activity"/>
    <property type="evidence" value="ECO:0007669"/>
    <property type="project" value="InterPro"/>
</dbReference>
<dbReference type="PANTHER" id="PTHR33164:SF56">
    <property type="entry name" value="HTH-TYPE TRANSCRIPTIONAL REGULATOR MHQR"/>
    <property type="match status" value="1"/>
</dbReference>
<reference evidence="10 12" key="3">
    <citation type="submission" date="2018-10" db="EMBL/GenBank/DDBJ databases">
        <title>A collection Staphylococci species genome sequencing.</title>
        <authorList>
            <person name="Cole K."/>
        </authorList>
    </citation>
    <scope>NUCLEOTIDE SEQUENCE [LARGE SCALE GENOMIC DNA]</scope>
    <source>
        <strain evidence="10">CCUG 37923</strain>
        <strain evidence="12">NCTC 12218</strain>
    </source>
</reference>
<dbReference type="EMBL" id="CP022046">
    <property type="protein sequence ID" value="ASE33844.1"/>
    <property type="molecule type" value="Genomic_DNA"/>
</dbReference>
<evidence type="ECO:0000313" key="9">
    <source>
        <dbReference type="EMBL" id="MDL0117628.1"/>
    </source>
</evidence>
<dbReference type="InterPro" id="IPR036390">
    <property type="entry name" value="WH_DNA-bd_sf"/>
</dbReference>
<dbReference type="NCBIfam" id="TIGR01889">
    <property type="entry name" value="Staph_reg_Sar"/>
    <property type="match status" value="1"/>
</dbReference>
<name>A0AAJ4VHJ5_MAMSC</name>
<dbReference type="PANTHER" id="PTHR33164">
    <property type="entry name" value="TRANSCRIPTIONAL REGULATOR, MARR FAMILY"/>
    <property type="match status" value="1"/>
</dbReference>
<dbReference type="InterPro" id="IPR036388">
    <property type="entry name" value="WH-like_DNA-bd_sf"/>
</dbReference>
<keyword evidence="3" id="KW-0843">Virulence</keyword>
<dbReference type="Pfam" id="PF22381">
    <property type="entry name" value="Staph_reg_Sar_Rot"/>
    <property type="match status" value="1"/>
</dbReference>
<dbReference type="SMART" id="SM00347">
    <property type="entry name" value="HTH_MARR"/>
    <property type="match status" value="1"/>
</dbReference>
<dbReference type="GO" id="GO:0003677">
    <property type="term" value="F:DNA binding"/>
    <property type="evidence" value="ECO:0007669"/>
    <property type="project" value="UniProtKB-KW"/>
</dbReference>
<dbReference type="EMBL" id="RXWV01000056">
    <property type="protein sequence ID" value="RTX72149.1"/>
    <property type="molecule type" value="Genomic_DNA"/>
</dbReference>
<dbReference type="KEGG" id="sscu:CEP64_04440"/>
<reference evidence="8" key="2">
    <citation type="submission" date="2017-12" db="EMBL/GenBank/DDBJ databases">
        <title>FDA dAtabase for Regulatory Grade micrObial Sequences (FDA-ARGOS): Supporting development and validation of Infectious Disease Dx tests.</title>
        <authorList>
            <person name="Campos J."/>
            <person name="Goldberg B."/>
            <person name="Tallon L."/>
            <person name="Sadzewicz L."/>
            <person name="Sengamalay N."/>
            <person name="Ott S."/>
            <person name="Godinez A."/>
            <person name="Nagaraj S."/>
            <person name="Vavikolanu K."/>
            <person name="Vyas G."/>
            <person name="Nadendla S."/>
            <person name="Aluvathingal J."/>
            <person name="Geyer C."/>
            <person name="Nandy P."/>
            <person name="Hobson J."/>
            <person name="Sichtig H."/>
        </authorList>
    </citation>
    <scope>NUCLEOTIDE SEQUENCE</scope>
    <source>
        <strain evidence="8">FDAARGOS_285</strain>
    </source>
</reference>
<evidence type="ECO:0000256" key="3">
    <source>
        <dbReference type="ARBA" id="ARBA00023026"/>
    </source>
</evidence>
<dbReference type="InterPro" id="IPR010166">
    <property type="entry name" value="SarA/Rot_dom"/>
</dbReference>
<reference evidence="9" key="4">
    <citation type="submission" date="2022-09" db="EMBL/GenBank/DDBJ databases">
        <authorList>
            <person name="De Moura G.S."/>
            <person name="Carvalho E."/>
            <person name="Ramos Sanchez E.M."/>
            <person name="Sellera F.P."/>
            <person name="Marques M.F.S."/>
            <person name="Heinemann M.B."/>
            <person name="De Vliegher S."/>
            <person name="Souza F.N."/>
            <person name="Mota R.A."/>
        </authorList>
    </citation>
    <scope>NUCLEOTIDE SEQUENCE</scope>
    <source>
        <strain evidence="9">BR656</strain>
    </source>
</reference>
<reference evidence="11" key="1">
    <citation type="submission" date="2017-06" db="EMBL/GenBank/DDBJ databases">
        <title>FDA dAtabase for Regulatory Grade micrObial Sequences (FDA-ARGOS): Supporting development and validation of Infectious Disease Dx tests.</title>
        <authorList>
            <person name="Goldberg B."/>
            <person name="Campos J."/>
            <person name="Tallon L."/>
            <person name="Sadzewicz L."/>
            <person name="Sengamalay N."/>
            <person name="Ott S."/>
            <person name="Godinez A."/>
            <person name="Nagaraj S."/>
            <person name="Vavikolanu K."/>
            <person name="Nadendla S."/>
            <person name="George J."/>
            <person name="Geyer C."/>
            <person name="Sichtig H."/>
        </authorList>
    </citation>
    <scope>NUCLEOTIDE SEQUENCE [LARGE SCALE GENOMIC DNA]</scope>
    <source>
        <strain evidence="11">FDAARGOS_285</strain>
    </source>
</reference>
<keyword evidence="1" id="KW-0678">Repressor</keyword>
<dbReference type="InterPro" id="IPR055166">
    <property type="entry name" value="Transc_reg_Sar_Rot_HTH"/>
</dbReference>
<dbReference type="RefSeq" id="WP_025905249.1">
    <property type="nucleotide sequence ID" value="NZ_CP022046.2"/>
</dbReference>
<evidence type="ECO:0000256" key="6">
    <source>
        <dbReference type="ARBA" id="ARBA00023163"/>
    </source>
</evidence>
<evidence type="ECO:0000313" key="11">
    <source>
        <dbReference type="Proteomes" id="UP000197058"/>
    </source>
</evidence>
<organism evidence="10 12">
    <name type="scientific">Mammaliicoccus sciuri</name>
    <name type="common">Staphylococcus sciuri</name>
    <dbReference type="NCBI Taxonomy" id="1296"/>
    <lineage>
        <taxon>Bacteria</taxon>
        <taxon>Bacillati</taxon>
        <taxon>Bacillota</taxon>
        <taxon>Bacilli</taxon>
        <taxon>Bacillales</taxon>
        <taxon>Staphylococcaceae</taxon>
        <taxon>Mammaliicoccus</taxon>
    </lineage>
</organism>
<keyword evidence="13" id="KW-1185">Reference proteome</keyword>
<evidence type="ECO:0000256" key="4">
    <source>
        <dbReference type="ARBA" id="ARBA00023125"/>
    </source>
</evidence>
<dbReference type="Gene3D" id="1.10.10.10">
    <property type="entry name" value="Winged helix-like DNA-binding domain superfamily/Winged helix DNA-binding domain"/>
    <property type="match status" value="1"/>
</dbReference>
<dbReference type="EMBL" id="JAPNQM010000007">
    <property type="protein sequence ID" value="MDL0117628.1"/>
    <property type="molecule type" value="Genomic_DNA"/>
</dbReference>
<evidence type="ECO:0000256" key="2">
    <source>
        <dbReference type="ARBA" id="ARBA00023015"/>
    </source>
</evidence>
<evidence type="ECO:0000313" key="12">
    <source>
        <dbReference type="Proteomes" id="UP000274792"/>
    </source>
</evidence>
<dbReference type="Proteomes" id="UP000197058">
    <property type="component" value="Chromosome"/>
</dbReference>
<keyword evidence="6" id="KW-0804">Transcription</keyword>
<dbReference type="AlphaFoldDB" id="A0AAJ4VHJ5"/>
<feature type="domain" description="HTH marR-type" evidence="7">
    <location>
        <begin position="27"/>
        <end position="127"/>
    </location>
</feature>
<dbReference type="InterPro" id="IPR039422">
    <property type="entry name" value="MarR/SlyA-like"/>
</dbReference>
<dbReference type="InterPro" id="IPR000835">
    <property type="entry name" value="HTH_MarR-typ"/>
</dbReference>
<protein>
    <submittedName>
        <fullName evidence="8 10">Transcriptional regulator</fullName>
    </submittedName>
</protein>
<dbReference type="GO" id="GO:0006950">
    <property type="term" value="P:response to stress"/>
    <property type="evidence" value="ECO:0007669"/>
    <property type="project" value="TreeGrafter"/>
</dbReference>
<evidence type="ECO:0000313" key="13">
    <source>
        <dbReference type="Proteomes" id="UP001176210"/>
    </source>
</evidence>
<dbReference type="SUPFAM" id="SSF46785">
    <property type="entry name" value="Winged helix' DNA-binding domain"/>
    <property type="match status" value="1"/>
</dbReference>
<keyword evidence="2" id="KW-0805">Transcription regulation</keyword>
<evidence type="ECO:0000259" key="7">
    <source>
        <dbReference type="SMART" id="SM00347"/>
    </source>
</evidence>
<dbReference type="Proteomes" id="UP001176210">
    <property type="component" value="Unassembled WGS sequence"/>
</dbReference>
<evidence type="ECO:0000313" key="10">
    <source>
        <dbReference type="EMBL" id="RTX72149.1"/>
    </source>
</evidence>